<dbReference type="Gene3D" id="3.50.50.60">
    <property type="entry name" value="FAD/NAD(P)-binding domain"/>
    <property type="match status" value="1"/>
</dbReference>
<dbReference type="Pfam" id="PF00070">
    <property type="entry name" value="Pyr_redox"/>
    <property type="match status" value="1"/>
</dbReference>
<name>A0A9W6VKK6_9ACTN</name>
<comment type="caution">
    <text evidence="2">The sequence shown here is derived from an EMBL/GenBank/DDBJ whole genome shotgun (WGS) entry which is preliminary data.</text>
</comment>
<dbReference type="Proteomes" id="UP001165135">
    <property type="component" value="Unassembled WGS sequence"/>
</dbReference>
<gene>
    <name evidence="2" type="ORF">Airi01_036350</name>
</gene>
<protein>
    <recommendedName>
        <fullName evidence="1">Pyridine nucleotide-disulphide oxidoreductase N-terminal domain-containing protein</fullName>
    </recommendedName>
</protein>
<evidence type="ECO:0000313" key="2">
    <source>
        <dbReference type="EMBL" id="GLY75368.1"/>
    </source>
</evidence>
<proteinExistence type="predicted"/>
<organism evidence="2 3">
    <name type="scientific">Actinoallomurus iriomotensis</name>
    <dbReference type="NCBI Taxonomy" id="478107"/>
    <lineage>
        <taxon>Bacteria</taxon>
        <taxon>Bacillati</taxon>
        <taxon>Actinomycetota</taxon>
        <taxon>Actinomycetes</taxon>
        <taxon>Streptosporangiales</taxon>
        <taxon>Thermomonosporaceae</taxon>
        <taxon>Actinoallomurus</taxon>
    </lineage>
</organism>
<feature type="domain" description="Pyridine nucleotide-disulphide oxidoreductase N-terminal" evidence="1">
    <location>
        <begin position="2"/>
        <end position="45"/>
    </location>
</feature>
<dbReference type="AlphaFoldDB" id="A0A9W6VKK6"/>
<dbReference type="EMBL" id="BSTJ01000004">
    <property type="protein sequence ID" value="GLY75368.1"/>
    <property type="molecule type" value="Genomic_DNA"/>
</dbReference>
<evidence type="ECO:0000259" key="1">
    <source>
        <dbReference type="Pfam" id="PF00070"/>
    </source>
</evidence>
<sequence>MIGGGPVACEMTQALHALGAVESIILVREDRLLTRTEPFAGELVSPSLAESASTCTSAAHSLGSNARRPAGR</sequence>
<evidence type="ECO:0000313" key="3">
    <source>
        <dbReference type="Proteomes" id="UP001165135"/>
    </source>
</evidence>
<dbReference type="InterPro" id="IPR039648">
    <property type="entry name" value="DHPH_N"/>
</dbReference>
<reference evidence="2" key="1">
    <citation type="submission" date="2023-03" db="EMBL/GenBank/DDBJ databases">
        <title>Actinoallomurus iriomotensis NBRC 103681.</title>
        <authorList>
            <person name="Ichikawa N."/>
            <person name="Sato H."/>
            <person name="Tonouchi N."/>
        </authorList>
    </citation>
    <scope>NUCLEOTIDE SEQUENCE</scope>
    <source>
        <strain evidence="2">NBRC 103681</strain>
    </source>
</reference>
<accession>A0A9W6VKK6</accession>
<dbReference type="InterPro" id="IPR036188">
    <property type="entry name" value="FAD/NAD-bd_sf"/>
</dbReference>